<dbReference type="Pfam" id="PF05827">
    <property type="entry name" value="VAS1_LD"/>
    <property type="match status" value="1"/>
</dbReference>
<dbReference type="InterPro" id="IPR046755">
    <property type="entry name" value="VAS1_LD"/>
</dbReference>
<keyword evidence="5 7" id="KW-0472">Membrane</keyword>
<evidence type="ECO:0000259" key="9">
    <source>
        <dbReference type="Pfam" id="PF20520"/>
    </source>
</evidence>
<evidence type="ECO:0000313" key="10">
    <source>
        <dbReference type="Ensembl" id="ENSSTUP00000013604.1"/>
    </source>
</evidence>
<evidence type="ECO:0000256" key="2">
    <source>
        <dbReference type="ARBA" id="ARBA00009037"/>
    </source>
</evidence>
<dbReference type="FunCoup" id="A0A673WNJ5">
    <property type="interactions" value="1322"/>
</dbReference>
<comment type="similarity">
    <text evidence="2">Belongs to the vacuolar ATPase subunit S1 family.</text>
</comment>
<dbReference type="GO" id="GO:0033176">
    <property type="term" value="C:proton-transporting V-type ATPase complex"/>
    <property type="evidence" value="ECO:0007669"/>
    <property type="project" value="TreeGrafter"/>
</dbReference>
<reference evidence="10" key="1">
    <citation type="submission" date="2025-08" db="UniProtKB">
        <authorList>
            <consortium name="Ensembl"/>
        </authorList>
    </citation>
    <scope>IDENTIFICATION</scope>
</reference>
<feature type="domain" description="V-type proton ATPase subunit S1 luminal" evidence="8">
    <location>
        <begin position="303"/>
        <end position="450"/>
    </location>
</feature>
<dbReference type="GO" id="GO:0012505">
    <property type="term" value="C:endomembrane system"/>
    <property type="evidence" value="ECO:0007669"/>
    <property type="project" value="UniProtKB-ARBA"/>
</dbReference>
<evidence type="ECO:0000256" key="7">
    <source>
        <dbReference type="SAM" id="Phobius"/>
    </source>
</evidence>
<dbReference type="GO" id="GO:0030641">
    <property type="term" value="P:regulation of cellular pH"/>
    <property type="evidence" value="ECO:0007669"/>
    <property type="project" value="TreeGrafter"/>
</dbReference>
<organism evidence="10 11">
    <name type="scientific">Salmo trutta</name>
    <name type="common">Brown trout</name>
    <dbReference type="NCBI Taxonomy" id="8032"/>
    <lineage>
        <taxon>Eukaryota</taxon>
        <taxon>Metazoa</taxon>
        <taxon>Chordata</taxon>
        <taxon>Craniata</taxon>
        <taxon>Vertebrata</taxon>
        <taxon>Euteleostomi</taxon>
        <taxon>Actinopterygii</taxon>
        <taxon>Neopterygii</taxon>
        <taxon>Teleostei</taxon>
        <taxon>Protacanthopterygii</taxon>
        <taxon>Salmoniformes</taxon>
        <taxon>Salmonidae</taxon>
        <taxon>Salmoninae</taxon>
        <taxon>Salmo</taxon>
    </lineage>
</organism>
<feature type="domain" description="V-type proton ATPase subunit S1/VOA1 transmembrane" evidence="9">
    <location>
        <begin position="465"/>
        <end position="503"/>
    </location>
</feature>
<dbReference type="InterPro" id="IPR008388">
    <property type="entry name" value="Ac45_acc_su"/>
</dbReference>
<keyword evidence="11" id="KW-1185">Reference proteome</keyword>
<dbReference type="FunFam" id="2.40.160.110:FF:000003">
    <property type="entry name" value="ATPase H+ transporting accessory protein 1"/>
    <property type="match status" value="1"/>
</dbReference>
<accession>A0A673WNJ5</accession>
<evidence type="ECO:0000259" key="8">
    <source>
        <dbReference type="Pfam" id="PF05827"/>
    </source>
</evidence>
<feature type="region of interest" description="Disordered" evidence="6">
    <location>
        <begin position="256"/>
        <end position="286"/>
    </location>
</feature>
<keyword evidence="4 7" id="KW-1133">Transmembrane helix</keyword>
<dbReference type="InterPro" id="IPR046756">
    <property type="entry name" value="VAS1/VOA1_TM"/>
</dbReference>
<dbReference type="Pfam" id="PF20520">
    <property type="entry name" value="Ac45-VOA1_TM"/>
    <property type="match status" value="1"/>
</dbReference>
<dbReference type="InParanoid" id="A0A673WNJ5"/>
<name>A0A673WNJ5_SALTR</name>
<dbReference type="PANTHER" id="PTHR12471">
    <property type="entry name" value="VACUOLAR ATP SYNTHASE SUBUNIT S1"/>
    <property type="match status" value="1"/>
</dbReference>
<evidence type="ECO:0000256" key="5">
    <source>
        <dbReference type="ARBA" id="ARBA00023136"/>
    </source>
</evidence>
<feature type="compositionally biased region" description="Basic and acidic residues" evidence="6">
    <location>
        <begin position="261"/>
        <end position="286"/>
    </location>
</feature>
<keyword evidence="3 7" id="KW-0812">Transmembrane</keyword>
<gene>
    <name evidence="10" type="primary">ATP6AP1</name>
    <name evidence="10" type="synonym">atp6ap1a</name>
</gene>
<dbReference type="Gene3D" id="2.40.160.110">
    <property type="match status" value="1"/>
</dbReference>
<evidence type="ECO:0000256" key="1">
    <source>
        <dbReference type="ARBA" id="ARBA00004167"/>
    </source>
</evidence>
<evidence type="ECO:0000313" key="11">
    <source>
        <dbReference type="Proteomes" id="UP000472277"/>
    </source>
</evidence>
<feature type="transmembrane region" description="Helical" evidence="7">
    <location>
        <begin position="471"/>
        <end position="490"/>
    </location>
</feature>
<dbReference type="GO" id="GO:0098588">
    <property type="term" value="C:bounding membrane of organelle"/>
    <property type="evidence" value="ECO:0007669"/>
    <property type="project" value="UniProtKB-ARBA"/>
</dbReference>
<sequence length="515" mass="57078">MRRRVGVTWWTGMSSFPVGLLRKMAAEHRMMSVRGCMAAFLAMLCTFSSGKCDEQVPLMLWTSEGSGLLSQAVPAAGHIVGVTQLNSYLETALGSSPRNVLLFLQDKMSIEDFTMYGGAFGNKQDSAFPNLEGALLSSPSSLVLPTVAWPASNAVIGQLQDQLDTSPLYLDPEMLSQLRLNASTPALLVFRLPYSTGADLMSVKEVLSGNDEVIGQVMSIMKSQSVPYTAVYTAVRPSRVSSISMDMEAGVRGGRSLLQYGDRKRERERQREKERAEKKANDRASERTGVYPPVEFKEGGAGCIMLWAENLTVSVLRGGRWERHDLTALTFGEGVTPRLQGSLCNQSHSSLVLNYENILGHRSFKLVFAMSQRHYKVSARRWFTLDAVEIEYDGQKATFNGSRNVYAPAEYSYRCQSVTNFRYPVLVPRTSKDPANQWRVSFTDFQIQGFNVAGGEFSYASDCAGFFSPGIWMGLLTSLLMLVVLTYGLHMIMQLHTMDRFDDPKGPAISVPQTD</sequence>
<dbReference type="AlphaFoldDB" id="A0A673WNJ5"/>
<dbReference type="Proteomes" id="UP000472277">
    <property type="component" value="Chromosome 28"/>
</dbReference>
<dbReference type="Ensembl" id="ENSSTUT00000014370.1">
    <property type="protein sequence ID" value="ENSSTUP00000013604.1"/>
    <property type="gene ID" value="ENSSTUG00000006257.1"/>
</dbReference>
<comment type="subcellular location">
    <subcellularLocation>
        <location evidence="1">Membrane</location>
        <topology evidence="1">Single-pass membrane protein</topology>
    </subcellularLocation>
</comment>
<dbReference type="GO" id="GO:0001671">
    <property type="term" value="F:ATPase activator activity"/>
    <property type="evidence" value="ECO:0007669"/>
    <property type="project" value="TreeGrafter"/>
</dbReference>
<evidence type="ECO:0000256" key="4">
    <source>
        <dbReference type="ARBA" id="ARBA00022989"/>
    </source>
</evidence>
<evidence type="ECO:0000256" key="3">
    <source>
        <dbReference type="ARBA" id="ARBA00022692"/>
    </source>
</evidence>
<protein>
    <submittedName>
        <fullName evidence="10">ATPase H+ transporting accessory protein 1a</fullName>
    </submittedName>
</protein>
<proteinExistence type="inferred from homology"/>
<dbReference type="GO" id="GO:0030659">
    <property type="term" value="C:cytoplasmic vesicle membrane"/>
    <property type="evidence" value="ECO:0007669"/>
    <property type="project" value="UniProtKB-ARBA"/>
</dbReference>
<dbReference type="GeneTree" id="ENSGT00940000156650"/>
<reference evidence="10" key="2">
    <citation type="submission" date="2025-09" db="UniProtKB">
        <authorList>
            <consortium name="Ensembl"/>
        </authorList>
    </citation>
    <scope>IDENTIFICATION</scope>
</reference>
<dbReference type="PANTHER" id="PTHR12471:SF2">
    <property type="entry name" value="V-TYPE PROTON ATPASE SUBUNIT S1"/>
    <property type="match status" value="1"/>
</dbReference>
<evidence type="ECO:0000256" key="6">
    <source>
        <dbReference type="SAM" id="MobiDB-lite"/>
    </source>
</evidence>